<dbReference type="HOGENOM" id="CLU_759752_0_0_10"/>
<reference evidence="1 2" key="1">
    <citation type="submission" date="2010-12" db="EMBL/GenBank/DDBJ databases">
        <authorList>
            <person name="Muzny D."/>
            <person name="Qin X."/>
            <person name="Deng J."/>
            <person name="Jiang H."/>
            <person name="Liu Y."/>
            <person name="Qu J."/>
            <person name="Song X.-Z."/>
            <person name="Zhang L."/>
            <person name="Thornton R."/>
            <person name="Coyle M."/>
            <person name="Francisco L."/>
            <person name="Jackson L."/>
            <person name="Javaid M."/>
            <person name="Korchina V."/>
            <person name="Kovar C."/>
            <person name="Mata R."/>
            <person name="Mathew T."/>
            <person name="Ngo R."/>
            <person name="Nguyen L."/>
            <person name="Nguyen N."/>
            <person name="Okwuonu G."/>
            <person name="Ongeri F."/>
            <person name="Pham C."/>
            <person name="Simmons D."/>
            <person name="Wilczek-Boney K."/>
            <person name="Hale W."/>
            <person name="Jakkamsetti A."/>
            <person name="Pham P."/>
            <person name="Ruth R."/>
            <person name="San Lucas F."/>
            <person name="Warren J."/>
            <person name="Zhang J."/>
            <person name="Zhao Z."/>
            <person name="Zhou C."/>
            <person name="Zhu D."/>
            <person name="Lee S."/>
            <person name="Bess C."/>
            <person name="Blankenburg K."/>
            <person name="Forbes L."/>
            <person name="Fu Q."/>
            <person name="Gubbala S."/>
            <person name="Hirani K."/>
            <person name="Jayaseelan J.C."/>
            <person name="Lara F."/>
            <person name="Munidasa M."/>
            <person name="Palculict T."/>
            <person name="Patil S."/>
            <person name="Pu L.-L."/>
            <person name="Saada N."/>
            <person name="Tang L."/>
            <person name="Weissenberger G."/>
            <person name="Zhu Y."/>
            <person name="Hemphill L."/>
            <person name="Shang Y."/>
            <person name="Youmans B."/>
            <person name="Ayvaz T."/>
            <person name="Ross M."/>
            <person name="Santibanez J."/>
            <person name="Aqrawi P."/>
            <person name="Gross S."/>
            <person name="Joshi V."/>
            <person name="Fowler G."/>
            <person name="Nazareth L."/>
            <person name="Reid J."/>
            <person name="Worley K."/>
            <person name="Petrosino J."/>
            <person name="Highlander S."/>
            <person name="Gibbs R."/>
        </authorList>
    </citation>
    <scope>NUCLEOTIDE SEQUENCE [LARGE SCALE GENOMIC DNA]</scope>
    <source>
        <strain evidence="1 2">DSM 15606</strain>
    </source>
</reference>
<dbReference type="AlphaFoldDB" id="E6MS53"/>
<protein>
    <submittedName>
        <fullName evidence="1">Uncharacterized protein</fullName>
    </submittedName>
</protein>
<accession>E6MS53</accession>
<dbReference type="EMBL" id="AEQO01000177">
    <property type="protein sequence ID" value="EFV03499.1"/>
    <property type="molecule type" value="Genomic_DNA"/>
</dbReference>
<evidence type="ECO:0000313" key="1">
    <source>
        <dbReference type="EMBL" id="EFV03499.1"/>
    </source>
</evidence>
<dbReference type="eggNOG" id="ENOG5033R0W">
    <property type="taxonomic scope" value="Bacteria"/>
</dbReference>
<evidence type="ECO:0000313" key="2">
    <source>
        <dbReference type="Proteomes" id="UP000003874"/>
    </source>
</evidence>
<keyword evidence="2" id="KW-1185">Reference proteome</keyword>
<comment type="caution">
    <text evidence="1">The sequence shown here is derived from an EMBL/GenBank/DDBJ whole genome shotgun (WGS) entry which is preliminary data.</text>
</comment>
<dbReference type="STRING" id="888832.HMPREF9420_2321"/>
<proteinExistence type="predicted"/>
<sequence>QVANNEHLCAVVGSTVIGSKLRAAITGGSTTASMTWTDFHYYSVQRGMQQIDALMHSRIANLFFACYGRRNAQEQCGAGQHTNNRTTGGTAERGMRDTIGYTEASGVSSGVTNSIVDYGVHQYAWYRSVDEYGGAAVTQVNNICCLGYEDIYGHKWEMMDGVDLPNDSNNYFKWRIWMPDGSIRMVKSGSNGDWWITAVAHGKYMDVVPVGNVNGSSSTYYSDKYWTSSAQSRVVYRGYDYANAMVALRARMRLRCFDSSTTSGRVWPSAAESLGRKAWPRSSRLSRWRRRKAGAKRQSVMSEERGLRNTGEARRCSRFFSTSSLKMSTFVAESNMAEVPIVPCGLSRQQQRECEWWRYVLACE</sequence>
<organism evidence="1 2">
    <name type="scientific">Segatella salivae DSM 15606</name>
    <dbReference type="NCBI Taxonomy" id="888832"/>
    <lineage>
        <taxon>Bacteria</taxon>
        <taxon>Pseudomonadati</taxon>
        <taxon>Bacteroidota</taxon>
        <taxon>Bacteroidia</taxon>
        <taxon>Bacteroidales</taxon>
        <taxon>Prevotellaceae</taxon>
        <taxon>Segatella</taxon>
    </lineage>
</organism>
<feature type="non-terminal residue" evidence="1">
    <location>
        <position position="1"/>
    </location>
</feature>
<dbReference type="Proteomes" id="UP000003874">
    <property type="component" value="Unassembled WGS sequence"/>
</dbReference>
<gene>
    <name evidence="1" type="ORF">HMPREF9420_2321</name>
</gene>
<name>E6MS53_9BACT</name>